<evidence type="ECO:0008006" key="3">
    <source>
        <dbReference type="Google" id="ProtNLM"/>
    </source>
</evidence>
<sequence>MDDLFRIEHAVTRLELLARGHTAYDIRMALQAGHLITLSRGVLISPTFLDESREQRHREIAAARLRSTAIPHRALAGVSAAATLGLPIWGLDAQKVVMVDASRPPGTRSSTVTRIVTDGRPPALTVFEGVPVTSPARTVIDIARCSSRIPAIAVGDAALHAGLCTVTDLENELDLIAKMTGAERARLVVSQLNGLSESVLESRSRIELTDRGLPMPELQVNLYDAWGRWIARVDFYWRELQTVGEADGESKYHGENGVAVLRREKGRSDALTESGARPVHWGWSDVDDADGLVKRIRRVMAHAAA</sequence>
<organism evidence="1 2">
    <name type="scientific">Gordonia prachuapensis</name>
    <dbReference type="NCBI Taxonomy" id="3115651"/>
    <lineage>
        <taxon>Bacteria</taxon>
        <taxon>Bacillati</taxon>
        <taxon>Actinomycetota</taxon>
        <taxon>Actinomycetes</taxon>
        <taxon>Mycobacteriales</taxon>
        <taxon>Gordoniaceae</taxon>
        <taxon>Gordonia</taxon>
    </lineage>
</organism>
<dbReference type="Proteomes" id="UP001335729">
    <property type="component" value="Unassembled WGS sequence"/>
</dbReference>
<keyword evidence="2" id="KW-1185">Reference proteome</keyword>
<dbReference type="EMBL" id="JAZDUE010000026">
    <property type="protein sequence ID" value="MEE4025874.1"/>
    <property type="molecule type" value="Genomic_DNA"/>
</dbReference>
<protein>
    <recommendedName>
        <fullName evidence="3">Transcriptional regulator, AbiEi antitoxin, Type IV TA system</fullName>
    </recommendedName>
</protein>
<evidence type="ECO:0000313" key="1">
    <source>
        <dbReference type="EMBL" id="MEE4025874.1"/>
    </source>
</evidence>
<gene>
    <name evidence="1" type="ORF">V1Y59_22515</name>
</gene>
<dbReference type="RefSeq" id="WP_330507271.1">
    <property type="nucleotide sequence ID" value="NZ_JAZDUE010000026.1"/>
</dbReference>
<reference evidence="1 2" key="1">
    <citation type="submission" date="2024-01" db="EMBL/GenBank/DDBJ databases">
        <title>Draft genome sequence of Gordonia sp. PKS22-38.</title>
        <authorList>
            <person name="Suphannarot A."/>
            <person name="Mingma R."/>
        </authorList>
    </citation>
    <scope>NUCLEOTIDE SEQUENCE [LARGE SCALE GENOMIC DNA]</scope>
    <source>
        <strain evidence="1 2">PKS22-38</strain>
    </source>
</reference>
<evidence type="ECO:0000313" key="2">
    <source>
        <dbReference type="Proteomes" id="UP001335729"/>
    </source>
</evidence>
<name>A0ABU7MZW7_9ACTN</name>
<proteinExistence type="predicted"/>
<accession>A0ABU7MZW7</accession>
<comment type="caution">
    <text evidence="1">The sequence shown here is derived from an EMBL/GenBank/DDBJ whole genome shotgun (WGS) entry which is preliminary data.</text>
</comment>